<evidence type="ECO:0000313" key="4">
    <source>
        <dbReference type="Proteomes" id="UP001341840"/>
    </source>
</evidence>
<evidence type="ECO:0000256" key="1">
    <source>
        <dbReference type="SAM" id="MobiDB-lite"/>
    </source>
</evidence>
<keyword evidence="3" id="KW-0648">Protein biosynthesis</keyword>
<keyword evidence="2" id="KW-0812">Transmembrane</keyword>
<proteinExistence type="predicted"/>
<evidence type="ECO:0000256" key="2">
    <source>
        <dbReference type="SAM" id="Phobius"/>
    </source>
</evidence>
<feature type="transmembrane region" description="Helical" evidence="2">
    <location>
        <begin position="130"/>
        <end position="152"/>
    </location>
</feature>
<feature type="compositionally biased region" description="Acidic residues" evidence="1">
    <location>
        <begin position="76"/>
        <end position="94"/>
    </location>
</feature>
<comment type="caution">
    <text evidence="3">The sequence shown here is derived from an EMBL/GenBank/DDBJ whole genome shotgun (WGS) entry which is preliminary data.</text>
</comment>
<dbReference type="InterPro" id="IPR045196">
    <property type="entry name" value="IF2/IF5"/>
</dbReference>
<dbReference type="GO" id="GO:0003743">
    <property type="term" value="F:translation initiation factor activity"/>
    <property type="evidence" value="ECO:0007669"/>
    <property type="project" value="UniProtKB-KW"/>
</dbReference>
<evidence type="ECO:0000313" key="3">
    <source>
        <dbReference type="EMBL" id="MED6174263.1"/>
    </source>
</evidence>
<gene>
    <name evidence="3" type="primary">EIF5_6</name>
    <name evidence="3" type="ORF">PIB30_067442</name>
</gene>
<dbReference type="Proteomes" id="UP001341840">
    <property type="component" value="Unassembled WGS sequence"/>
</dbReference>
<protein>
    <submittedName>
        <fullName evidence="3">Eukaryotic translation initiation factor 5A-1</fullName>
    </submittedName>
</protein>
<dbReference type="PANTHER" id="PTHR23001:SF7">
    <property type="entry name" value="EUKARYOTIC TRANSLATION INITIATION FACTOR 5"/>
    <property type="match status" value="1"/>
</dbReference>
<feature type="compositionally biased region" description="Basic residues" evidence="1">
    <location>
        <begin position="35"/>
        <end position="48"/>
    </location>
</feature>
<keyword evidence="2" id="KW-1133">Transmembrane helix</keyword>
<dbReference type="PANTHER" id="PTHR23001">
    <property type="entry name" value="EUKARYOTIC TRANSLATION INITIATION FACTOR"/>
    <property type="match status" value="1"/>
</dbReference>
<sequence>MIQLKCTACDFVYDVDMRDKLITFIVKNSPEAKKGSKHKKDMRRAKKERMKEGEMQEENIVEEKTRNPSMPKAAEEEKEDAVMDNEIEVEDEQGIQERKKKKGNRRGNGGECGSRERGLRWSVTWKEGSVMFVLLWVVAAATFLSLFLWVSIGSEEKKKNSYIK</sequence>
<keyword evidence="3" id="KW-0396">Initiation factor</keyword>
<feature type="region of interest" description="Disordered" evidence="1">
    <location>
        <begin position="31"/>
        <end position="115"/>
    </location>
</feature>
<name>A0ABU6VPZ8_9FABA</name>
<keyword evidence="2" id="KW-0472">Membrane</keyword>
<reference evidence="3 4" key="1">
    <citation type="journal article" date="2023" name="Plants (Basel)">
        <title>Bridging the Gap: Combining Genomics and Transcriptomics Approaches to Understand Stylosanthes scabra, an Orphan Legume from the Brazilian Caatinga.</title>
        <authorList>
            <person name="Ferreira-Neto J.R.C."/>
            <person name="da Silva M.D."/>
            <person name="Binneck E."/>
            <person name="de Melo N.F."/>
            <person name="da Silva R.H."/>
            <person name="de Melo A.L.T.M."/>
            <person name="Pandolfi V."/>
            <person name="Bustamante F.O."/>
            <person name="Brasileiro-Vidal A.C."/>
            <person name="Benko-Iseppon A.M."/>
        </authorList>
    </citation>
    <scope>NUCLEOTIDE SEQUENCE [LARGE SCALE GENOMIC DNA]</scope>
    <source>
        <tissue evidence="3">Leaves</tissue>
    </source>
</reference>
<dbReference type="Gene3D" id="2.20.25.350">
    <property type="match status" value="1"/>
</dbReference>
<keyword evidence="4" id="KW-1185">Reference proteome</keyword>
<organism evidence="3 4">
    <name type="scientific">Stylosanthes scabra</name>
    <dbReference type="NCBI Taxonomy" id="79078"/>
    <lineage>
        <taxon>Eukaryota</taxon>
        <taxon>Viridiplantae</taxon>
        <taxon>Streptophyta</taxon>
        <taxon>Embryophyta</taxon>
        <taxon>Tracheophyta</taxon>
        <taxon>Spermatophyta</taxon>
        <taxon>Magnoliopsida</taxon>
        <taxon>eudicotyledons</taxon>
        <taxon>Gunneridae</taxon>
        <taxon>Pentapetalae</taxon>
        <taxon>rosids</taxon>
        <taxon>fabids</taxon>
        <taxon>Fabales</taxon>
        <taxon>Fabaceae</taxon>
        <taxon>Papilionoideae</taxon>
        <taxon>50 kb inversion clade</taxon>
        <taxon>dalbergioids sensu lato</taxon>
        <taxon>Dalbergieae</taxon>
        <taxon>Pterocarpus clade</taxon>
        <taxon>Stylosanthes</taxon>
    </lineage>
</organism>
<dbReference type="EMBL" id="JASCZI010151739">
    <property type="protein sequence ID" value="MED6174263.1"/>
    <property type="molecule type" value="Genomic_DNA"/>
</dbReference>
<accession>A0ABU6VPZ8</accession>